<proteinExistence type="inferred from homology"/>
<dbReference type="PIRSF" id="PIRSF018267">
    <property type="entry name" value="VSR_endonuc"/>
    <property type="match status" value="1"/>
</dbReference>
<dbReference type="CDD" id="cd00221">
    <property type="entry name" value="Vsr"/>
    <property type="match status" value="1"/>
</dbReference>
<evidence type="ECO:0000256" key="1">
    <source>
        <dbReference type="ARBA" id="ARBA00022722"/>
    </source>
</evidence>
<accession>A0A1Y6CY53</accession>
<dbReference type="OrthoDB" id="9801520at2"/>
<dbReference type="Gene3D" id="3.40.960.10">
    <property type="entry name" value="VSR Endonuclease"/>
    <property type="match status" value="1"/>
</dbReference>
<comment type="similarity">
    <text evidence="6">Belongs to the vsr family.</text>
</comment>
<dbReference type="STRING" id="1760988.SAMN02949497_0790"/>
<evidence type="ECO:0000256" key="2">
    <source>
        <dbReference type="ARBA" id="ARBA00022759"/>
    </source>
</evidence>
<dbReference type="GO" id="GO:0004519">
    <property type="term" value="F:endonuclease activity"/>
    <property type="evidence" value="ECO:0007669"/>
    <property type="project" value="UniProtKB-KW"/>
</dbReference>
<gene>
    <name evidence="7" type="ORF">SAMN02949497_0790</name>
</gene>
<dbReference type="GO" id="GO:0006298">
    <property type="term" value="P:mismatch repair"/>
    <property type="evidence" value="ECO:0007669"/>
    <property type="project" value="UniProtKB-UniRule"/>
</dbReference>
<evidence type="ECO:0000256" key="4">
    <source>
        <dbReference type="ARBA" id="ARBA00022801"/>
    </source>
</evidence>
<dbReference type="RefSeq" id="WP_085210139.1">
    <property type="nucleotide sequence ID" value="NZ_FXAM01000001.1"/>
</dbReference>
<keyword evidence="3 6" id="KW-0227">DNA damage</keyword>
<keyword evidence="5 6" id="KW-0234">DNA repair</keyword>
<evidence type="ECO:0000313" key="8">
    <source>
        <dbReference type="Proteomes" id="UP000192923"/>
    </source>
</evidence>
<dbReference type="Proteomes" id="UP000192923">
    <property type="component" value="Unassembled WGS sequence"/>
</dbReference>
<dbReference type="EMBL" id="FXAM01000001">
    <property type="protein sequence ID" value="SMF93503.1"/>
    <property type="molecule type" value="Genomic_DNA"/>
</dbReference>
<dbReference type="InterPro" id="IPR004603">
    <property type="entry name" value="DNA_mismatch_endonuc_vsr"/>
</dbReference>
<evidence type="ECO:0000256" key="3">
    <source>
        <dbReference type="ARBA" id="ARBA00022763"/>
    </source>
</evidence>
<reference evidence="7 8" key="1">
    <citation type="submission" date="2016-12" db="EMBL/GenBank/DDBJ databases">
        <authorList>
            <person name="Song W.-J."/>
            <person name="Kurnit D.M."/>
        </authorList>
    </citation>
    <scope>NUCLEOTIDE SEQUENCE [LARGE SCALE GENOMIC DNA]</scope>
    <source>
        <strain evidence="7 8">175</strain>
    </source>
</reference>
<keyword evidence="1 6" id="KW-0540">Nuclease</keyword>
<dbReference type="SUPFAM" id="SSF52980">
    <property type="entry name" value="Restriction endonuclease-like"/>
    <property type="match status" value="1"/>
</dbReference>
<sequence>MVDTLMPAERSELMARVRSKDTRPEILVRRLVHAMGYRYRLHVGRLPGSPDLVFPRLRKVLFVHGCFWHQHPNPRCKIARLPKSRPEFWHPKLEGNRRRDERQQEALLDLGWHFMVVWECETWDIPSLIEKIQMFLAEDE</sequence>
<dbReference type="GO" id="GO:0016787">
    <property type="term" value="F:hydrolase activity"/>
    <property type="evidence" value="ECO:0007669"/>
    <property type="project" value="UniProtKB-KW"/>
</dbReference>
<dbReference type="EC" id="3.1.-.-" evidence="6"/>
<evidence type="ECO:0000256" key="5">
    <source>
        <dbReference type="ARBA" id="ARBA00023204"/>
    </source>
</evidence>
<evidence type="ECO:0000313" key="7">
    <source>
        <dbReference type="EMBL" id="SMF93503.1"/>
    </source>
</evidence>
<keyword evidence="8" id="KW-1185">Reference proteome</keyword>
<keyword evidence="4 6" id="KW-0378">Hydrolase</keyword>
<dbReference type="Pfam" id="PF03852">
    <property type="entry name" value="Vsr"/>
    <property type="match status" value="1"/>
</dbReference>
<organism evidence="7 8">
    <name type="scientific">Methylomagnum ishizawai</name>
    <dbReference type="NCBI Taxonomy" id="1760988"/>
    <lineage>
        <taxon>Bacteria</taxon>
        <taxon>Pseudomonadati</taxon>
        <taxon>Pseudomonadota</taxon>
        <taxon>Gammaproteobacteria</taxon>
        <taxon>Methylococcales</taxon>
        <taxon>Methylococcaceae</taxon>
        <taxon>Methylomagnum</taxon>
    </lineage>
</organism>
<evidence type="ECO:0000256" key="6">
    <source>
        <dbReference type="PIRNR" id="PIRNR018267"/>
    </source>
</evidence>
<dbReference type="NCBIfam" id="TIGR00632">
    <property type="entry name" value="vsr"/>
    <property type="match status" value="1"/>
</dbReference>
<comment type="function">
    <text evidence="6">May nick specific sequences that contain T:G mispairs resulting from m5C-deamination.</text>
</comment>
<protein>
    <recommendedName>
        <fullName evidence="6">Very short patch repair endonuclease</fullName>
        <ecNumber evidence="6">3.1.-.-</ecNumber>
    </recommendedName>
</protein>
<dbReference type="InterPro" id="IPR011335">
    <property type="entry name" value="Restrct_endonuc-II-like"/>
</dbReference>
<name>A0A1Y6CY53_9GAMM</name>
<dbReference type="AlphaFoldDB" id="A0A1Y6CY53"/>
<dbReference type="REBASE" id="218960">
    <property type="entry name" value="V.Msp175ORF791P"/>
</dbReference>
<keyword evidence="2 6" id="KW-0255">Endonuclease</keyword>